<organism evidence="2 3">
    <name type="scientific">Winkia neuii</name>
    <dbReference type="NCBI Taxonomy" id="33007"/>
    <lineage>
        <taxon>Bacteria</taxon>
        <taxon>Bacillati</taxon>
        <taxon>Actinomycetota</taxon>
        <taxon>Actinomycetes</taxon>
        <taxon>Actinomycetales</taxon>
        <taxon>Actinomycetaceae</taxon>
        <taxon>Winkia</taxon>
    </lineage>
</organism>
<keyword evidence="3" id="KW-1185">Reference proteome</keyword>
<dbReference type="PANTHER" id="PTHR43649:SF32">
    <property type="entry name" value="SUGAR BINDING SECRETED PROTEIN"/>
    <property type="match status" value="1"/>
</dbReference>
<dbReference type="RefSeq" id="WP_024331169.1">
    <property type="nucleotide sequence ID" value="NZ_JASOXK010000002.1"/>
</dbReference>
<accession>A0A2I1INC0</accession>
<dbReference type="Gene3D" id="3.40.190.10">
    <property type="entry name" value="Periplasmic binding protein-like II"/>
    <property type="match status" value="1"/>
</dbReference>
<reference evidence="2 3" key="1">
    <citation type="submission" date="2017-12" db="EMBL/GenBank/DDBJ databases">
        <title>Phylogenetic diversity of female urinary microbiome.</title>
        <authorList>
            <person name="Thomas-White K."/>
            <person name="Wolfe A.J."/>
        </authorList>
    </citation>
    <scope>NUCLEOTIDE SEQUENCE [LARGE SCALE GENOMIC DNA]</scope>
    <source>
        <strain evidence="2 3">UMB0402</strain>
    </source>
</reference>
<dbReference type="AlphaFoldDB" id="A0A2I1INC0"/>
<proteinExistence type="predicted"/>
<dbReference type="PANTHER" id="PTHR43649">
    <property type="entry name" value="ARABINOSE-BINDING PROTEIN-RELATED"/>
    <property type="match status" value="1"/>
</dbReference>
<dbReference type="Pfam" id="PF13416">
    <property type="entry name" value="SBP_bac_8"/>
    <property type="match status" value="1"/>
</dbReference>
<dbReference type="STRING" id="33007.HMPREF3198_01645"/>
<keyword evidence="1" id="KW-0732">Signal</keyword>
<dbReference type="EMBL" id="PKKO01000002">
    <property type="protein sequence ID" value="PKY72615.1"/>
    <property type="molecule type" value="Genomic_DNA"/>
</dbReference>
<dbReference type="Proteomes" id="UP000235122">
    <property type="component" value="Unassembled WGS sequence"/>
</dbReference>
<dbReference type="SUPFAM" id="SSF53850">
    <property type="entry name" value="Periplasmic binding protein-like II"/>
    <property type="match status" value="1"/>
</dbReference>
<dbReference type="PROSITE" id="PS51257">
    <property type="entry name" value="PROKAR_LIPOPROTEIN"/>
    <property type="match status" value="1"/>
</dbReference>
<evidence type="ECO:0000313" key="2">
    <source>
        <dbReference type="EMBL" id="PKY72615.1"/>
    </source>
</evidence>
<feature type="signal peptide" evidence="1">
    <location>
        <begin position="1"/>
        <end position="25"/>
    </location>
</feature>
<evidence type="ECO:0000256" key="1">
    <source>
        <dbReference type="SAM" id="SignalP"/>
    </source>
</evidence>
<evidence type="ECO:0000313" key="3">
    <source>
        <dbReference type="Proteomes" id="UP000235122"/>
    </source>
</evidence>
<gene>
    <name evidence="2" type="ORF">CYJ19_02920</name>
</gene>
<sequence>MNRKILHLGALVGLAALSLTACSSADNGSAESADGKVTLTVATFNEFGYNNLFAEYMKSHPNIKVVEKKAATSNEAHDNMMTRLAAGNGLADIEAVEVDWWPELMQYPDQLTDLKSDATQGRWLDWKAKAATTSDGKLLGAGTDAGPEAICYRADLFQKAGLPSDRDEVAKLLEGGWDKYFAVGKKFVDSTGIPWYDGAVGTYQGIINQVEEPFEKKDNTVIELSKNKQIKGIYDKLITESVDNKLSAHLAQWSEDWTNAFQKDGFATMLCPPWMLGVIEGNASGVKGWDIAPVFPGGGGNWGGSYLTVPTQGKHVKEAKELAQWLTAPEQQIKAFKTKGNFPSQVKALESADLTGYTNKFFNDAPVGKIYSEMSKKIEIQPYKGPNFFPITSLVTDALNRVDVDKTDKAEPSWKKALSEYKQLDLQQ</sequence>
<name>A0A2I1INC0_9ACTO</name>
<dbReference type="InterPro" id="IPR050490">
    <property type="entry name" value="Bact_solute-bd_prot1"/>
</dbReference>
<comment type="caution">
    <text evidence="2">The sequence shown here is derived from an EMBL/GenBank/DDBJ whole genome shotgun (WGS) entry which is preliminary data.</text>
</comment>
<dbReference type="GeneID" id="35867731"/>
<protein>
    <submittedName>
        <fullName evidence="2">Carbohydrate ABC transporter substrate-binding protein</fullName>
    </submittedName>
</protein>
<dbReference type="InterPro" id="IPR006059">
    <property type="entry name" value="SBP"/>
</dbReference>
<feature type="chain" id="PRO_5038480470" evidence="1">
    <location>
        <begin position="26"/>
        <end position="428"/>
    </location>
</feature>